<protein>
    <submittedName>
        <fullName evidence="2">Uncharacterized protein</fullName>
    </submittedName>
</protein>
<reference evidence="2 3" key="2">
    <citation type="journal article" date="2012" name="Stand. Genomic Sci.">
        <title>Complete genome sequence of the moderately thermophilic mineral-sulfide-oxidizing firmicute Sulfobacillus acidophilus type strain (NAL(T)).</title>
        <authorList>
            <person name="Anderson I."/>
            <person name="Chertkov O."/>
            <person name="Chen A."/>
            <person name="Saunders E."/>
            <person name="Lapidus A."/>
            <person name="Nolan M."/>
            <person name="Lucas S."/>
            <person name="Hammon N."/>
            <person name="Deshpande S."/>
            <person name="Cheng J.F."/>
            <person name="Han C."/>
            <person name="Tapia R."/>
            <person name="Goodwin L.A."/>
            <person name="Pitluck S."/>
            <person name="Liolios K."/>
            <person name="Pagani I."/>
            <person name="Ivanova N."/>
            <person name="Mikhailova N."/>
            <person name="Pati A."/>
            <person name="Palaniappan K."/>
            <person name="Land M."/>
            <person name="Pan C."/>
            <person name="Rohde M."/>
            <person name="Pukall R."/>
            <person name="Goker M."/>
            <person name="Detter J.C."/>
            <person name="Woyke T."/>
            <person name="Bristow J."/>
            <person name="Eisen J.A."/>
            <person name="Markowitz V."/>
            <person name="Hugenholtz P."/>
            <person name="Kyrpides N.C."/>
            <person name="Klenk H.P."/>
            <person name="Mavromatis K."/>
        </authorList>
    </citation>
    <scope>NUCLEOTIDE SEQUENCE [LARGE SCALE GENOMIC DNA]</scope>
    <source>
        <strain evidence="3">ATCC 700253 / DSM 10332 / NAL</strain>
    </source>
</reference>
<dbReference type="STRING" id="679936.Sulac_2265"/>
<proteinExistence type="predicted"/>
<feature type="region of interest" description="Disordered" evidence="1">
    <location>
        <begin position="47"/>
        <end position="68"/>
    </location>
</feature>
<evidence type="ECO:0000313" key="3">
    <source>
        <dbReference type="Proteomes" id="UP000005439"/>
    </source>
</evidence>
<dbReference type="Proteomes" id="UP000005439">
    <property type="component" value="Chromosome"/>
</dbReference>
<dbReference type="AlphaFoldDB" id="G8TU65"/>
<organism evidence="2 3">
    <name type="scientific">Sulfobacillus acidophilus (strain ATCC 700253 / DSM 10332 / NAL)</name>
    <dbReference type="NCBI Taxonomy" id="679936"/>
    <lineage>
        <taxon>Bacteria</taxon>
        <taxon>Bacillati</taxon>
        <taxon>Bacillota</taxon>
        <taxon>Clostridia</taxon>
        <taxon>Eubacteriales</taxon>
        <taxon>Clostridiales Family XVII. Incertae Sedis</taxon>
        <taxon>Sulfobacillus</taxon>
    </lineage>
</organism>
<evidence type="ECO:0000313" key="2">
    <source>
        <dbReference type="EMBL" id="AEW05737.1"/>
    </source>
</evidence>
<dbReference type="KEGG" id="sap:Sulac_2265"/>
<evidence type="ECO:0000256" key="1">
    <source>
        <dbReference type="SAM" id="MobiDB-lite"/>
    </source>
</evidence>
<reference evidence="3" key="1">
    <citation type="submission" date="2011-12" db="EMBL/GenBank/DDBJ databases">
        <title>The complete genome of chromosome of Sulfobacillus acidophilus DSM 10332.</title>
        <authorList>
            <person name="Lucas S."/>
            <person name="Han J."/>
            <person name="Lapidus A."/>
            <person name="Bruce D."/>
            <person name="Goodwin L."/>
            <person name="Pitluck S."/>
            <person name="Peters L."/>
            <person name="Kyrpides N."/>
            <person name="Mavromatis K."/>
            <person name="Ivanova N."/>
            <person name="Mikhailova N."/>
            <person name="Chertkov O."/>
            <person name="Saunders E."/>
            <person name="Detter J.C."/>
            <person name="Tapia R."/>
            <person name="Han C."/>
            <person name="Land M."/>
            <person name="Hauser L."/>
            <person name="Markowitz V."/>
            <person name="Cheng J.-F."/>
            <person name="Hugenholtz P."/>
            <person name="Woyke T."/>
            <person name="Wu D."/>
            <person name="Pukall R."/>
            <person name="Gehrich-Schroeter G."/>
            <person name="Schneider S."/>
            <person name="Klenk H.-P."/>
            <person name="Eisen J.A."/>
        </authorList>
    </citation>
    <scope>NUCLEOTIDE SEQUENCE [LARGE SCALE GENOMIC DNA]</scope>
    <source>
        <strain evidence="3">ATCC 700253 / DSM 10332 / NAL</strain>
    </source>
</reference>
<keyword evidence="3" id="KW-1185">Reference proteome</keyword>
<dbReference type="PATRIC" id="fig|679936.5.peg.2346"/>
<dbReference type="EMBL" id="CP003179">
    <property type="protein sequence ID" value="AEW05737.1"/>
    <property type="molecule type" value="Genomic_DNA"/>
</dbReference>
<gene>
    <name evidence="2" type="ordered locus">Sulac_2265</name>
</gene>
<accession>G8TU65</accession>
<name>G8TU65_SULAD</name>
<dbReference type="HOGENOM" id="CLU_1776494_0_0_9"/>
<sequence length="146" mass="15894">MDCRPQMLIAGTALMHAFELAALVQDRTRARQGLNGLCPFKPVPVGTEPGMETSPQPDGHAGQAHPEVSIRARQKKPVEMLLQRLRLRDQGAAFARRRLQGALLQNPQDPRGLVGRAGVSVLPQLHDQIADGQLMGGGLAWLPIMR</sequence>